<evidence type="ECO:0000313" key="6">
    <source>
        <dbReference type="Proteomes" id="UP000563524"/>
    </source>
</evidence>
<keyword evidence="3" id="KW-0804">Transcription</keyword>
<keyword evidence="1" id="KW-0805">Transcription regulation</keyword>
<dbReference type="SMART" id="SM00421">
    <property type="entry name" value="HTH_LUXR"/>
    <property type="match status" value="1"/>
</dbReference>
<evidence type="ECO:0000256" key="3">
    <source>
        <dbReference type="ARBA" id="ARBA00023163"/>
    </source>
</evidence>
<accession>A0A840HZ46</accession>
<dbReference type="InterPro" id="IPR000792">
    <property type="entry name" value="Tscrpt_reg_LuxR_C"/>
</dbReference>
<dbReference type="Gene3D" id="1.10.10.10">
    <property type="entry name" value="Winged helix-like DNA-binding domain superfamily/Winged helix DNA-binding domain"/>
    <property type="match status" value="1"/>
</dbReference>
<keyword evidence="6" id="KW-1185">Reference proteome</keyword>
<dbReference type="Pfam" id="PF00196">
    <property type="entry name" value="GerE"/>
    <property type="match status" value="1"/>
</dbReference>
<keyword evidence="2" id="KW-0238">DNA-binding</keyword>
<dbReference type="InterPro" id="IPR036693">
    <property type="entry name" value="TF_LuxR_autoind-bd_dom_sf"/>
</dbReference>
<dbReference type="CDD" id="cd06170">
    <property type="entry name" value="LuxR_C_like"/>
    <property type="match status" value="1"/>
</dbReference>
<dbReference type="EMBL" id="JACHOB010000001">
    <property type="protein sequence ID" value="MBB4657849.1"/>
    <property type="molecule type" value="Genomic_DNA"/>
</dbReference>
<evidence type="ECO:0000259" key="4">
    <source>
        <dbReference type="PROSITE" id="PS50043"/>
    </source>
</evidence>
<name>A0A840HZ46_9PROT</name>
<dbReference type="InterPro" id="IPR005143">
    <property type="entry name" value="TF_LuxR_autoind-bd_dom"/>
</dbReference>
<evidence type="ECO:0000313" key="5">
    <source>
        <dbReference type="EMBL" id="MBB4657849.1"/>
    </source>
</evidence>
<feature type="domain" description="HTH luxR-type" evidence="4">
    <location>
        <begin position="190"/>
        <end position="255"/>
    </location>
</feature>
<protein>
    <submittedName>
        <fullName evidence="5">LuxR family quorum-sensing system transcriptional regulator CciR</fullName>
    </submittedName>
</protein>
<evidence type="ECO:0000256" key="1">
    <source>
        <dbReference type="ARBA" id="ARBA00023015"/>
    </source>
</evidence>
<dbReference type="InterPro" id="IPR036388">
    <property type="entry name" value="WH-like_DNA-bd_sf"/>
</dbReference>
<proteinExistence type="predicted"/>
<evidence type="ECO:0000256" key="2">
    <source>
        <dbReference type="ARBA" id="ARBA00023125"/>
    </source>
</evidence>
<dbReference type="PANTHER" id="PTHR44688">
    <property type="entry name" value="DNA-BINDING TRANSCRIPTIONAL ACTIVATOR DEVR_DOSR"/>
    <property type="match status" value="1"/>
</dbReference>
<dbReference type="Proteomes" id="UP000563524">
    <property type="component" value="Unassembled WGS sequence"/>
</dbReference>
<dbReference type="SUPFAM" id="SSF75516">
    <property type="entry name" value="Pheromone-binding domain of LuxR-like quorum-sensing transcription factors"/>
    <property type="match status" value="1"/>
</dbReference>
<dbReference type="InterPro" id="IPR016032">
    <property type="entry name" value="Sig_transdc_resp-reg_C-effctor"/>
</dbReference>
<dbReference type="GO" id="GO:0003677">
    <property type="term" value="F:DNA binding"/>
    <property type="evidence" value="ECO:0007669"/>
    <property type="project" value="UniProtKB-KW"/>
</dbReference>
<comment type="caution">
    <text evidence="5">The sequence shown here is derived from an EMBL/GenBank/DDBJ whole genome shotgun (WGS) entry which is preliminary data.</text>
</comment>
<sequence length="264" mass="28979">MRRRQTLHDSVTDAARLPPLMTPAQIEHFVAMTNKVADAADLSRLCEAATRECGLDHFALLDDVPYAAPPPDAVLYTNYPTGWQEVFFERRYDRHDPVMATCRRSFSPFTWSQLPDLISLSGVQKEILHQSQREGLGDGFTVPLPGTKSLRAVACFASRTGKPVPERPRWALLAMALSAYAAADRLRQAAGAGAAGLTPRQADVVALIARGKTDWECARILGLSEHTVHRHVENAKARLDVQTRPHLVAKALIHGHIAPSDVIG</sequence>
<dbReference type="AlphaFoldDB" id="A0A840HZ46"/>
<dbReference type="PRINTS" id="PR00038">
    <property type="entry name" value="HTHLUXR"/>
</dbReference>
<dbReference type="Pfam" id="PF03472">
    <property type="entry name" value="Autoind_bind"/>
    <property type="match status" value="1"/>
</dbReference>
<gene>
    <name evidence="5" type="ORF">GGQ59_000349</name>
</gene>
<dbReference type="GO" id="GO:0006355">
    <property type="term" value="P:regulation of DNA-templated transcription"/>
    <property type="evidence" value="ECO:0007669"/>
    <property type="project" value="InterPro"/>
</dbReference>
<dbReference type="PROSITE" id="PS50043">
    <property type="entry name" value="HTH_LUXR_2"/>
    <property type="match status" value="1"/>
</dbReference>
<reference evidence="5 6" key="1">
    <citation type="submission" date="2020-08" db="EMBL/GenBank/DDBJ databases">
        <title>Genomic Encyclopedia of Type Strains, Phase IV (KMG-IV): sequencing the most valuable type-strain genomes for metagenomic binning, comparative biology and taxonomic classification.</title>
        <authorList>
            <person name="Goeker M."/>
        </authorList>
    </citation>
    <scope>NUCLEOTIDE SEQUENCE [LARGE SCALE GENOMIC DNA]</scope>
    <source>
        <strain evidence="5 6">DSM 102850</strain>
    </source>
</reference>
<organism evidence="5 6">
    <name type="scientific">Parvularcula dongshanensis</name>
    <dbReference type="NCBI Taxonomy" id="1173995"/>
    <lineage>
        <taxon>Bacteria</taxon>
        <taxon>Pseudomonadati</taxon>
        <taxon>Pseudomonadota</taxon>
        <taxon>Alphaproteobacteria</taxon>
        <taxon>Parvularculales</taxon>
        <taxon>Parvularculaceae</taxon>
        <taxon>Parvularcula</taxon>
    </lineage>
</organism>
<dbReference type="SUPFAM" id="SSF46894">
    <property type="entry name" value="C-terminal effector domain of the bipartite response regulators"/>
    <property type="match status" value="1"/>
</dbReference>
<dbReference type="Gene3D" id="3.30.450.80">
    <property type="entry name" value="Transcription factor LuxR-like, autoinducer-binding domain"/>
    <property type="match status" value="1"/>
</dbReference>
<dbReference type="PANTHER" id="PTHR44688:SF16">
    <property type="entry name" value="DNA-BINDING TRANSCRIPTIONAL ACTIVATOR DEVR_DOSR"/>
    <property type="match status" value="1"/>
</dbReference>